<dbReference type="PROSITE" id="PS00843">
    <property type="entry name" value="DALA_DALA_LIGASE_1"/>
    <property type="match status" value="1"/>
</dbReference>
<evidence type="ECO:0000256" key="1">
    <source>
        <dbReference type="ARBA" id="ARBA00001936"/>
    </source>
</evidence>
<evidence type="ECO:0000256" key="18">
    <source>
        <dbReference type="ARBA" id="ARBA00060592"/>
    </source>
</evidence>
<evidence type="ECO:0000256" key="4">
    <source>
        <dbReference type="ARBA" id="ARBA00004752"/>
    </source>
</evidence>
<comment type="subcellular location">
    <subcellularLocation>
        <location evidence="3 22">Cytoplasm</location>
    </subcellularLocation>
</comment>
<dbReference type="InterPro" id="IPR013815">
    <property type="entry name" value="ATP_grasp_subdomain_1"/>
</dbReference>
<dbReference type="GO" id="GO:0071555">
    <property type="term" value="P:cell wall organization"/>
    <property type="evidence" value="ECO:0007669"/>
    <property type="project" value="UniProtKB-KW"/>
</dbReference>
<evidence type="ECO:0000256" key="8">
    <source>
        <dbReference type="ARBA" id="ARBA00022598"/>
    </source>
</evidence>
<feature type="binding site" evidence="24">
    <location>
        <begin position="222"/>
        <end position="229"/>
    </location>
    <ligand>
        <name>ATP</name>
        <dbReference type="ChEBI" id="CHEBI:30616"/>
    </ligand>
</feature>
<evidence type="ECO:0000256" key="20">
    <source>
        <dbReference type="ARBA" id="ARBA00076288"/>
    </source>
</evidence>
<feature type="binding site" evidence="25">
    <location>
        <position position="316"/>
    </location>
    <ligand>
        <name>Mg(2+)</name>
        <dbReference type="ChEBI" id="CHEBI:18420"/>
        <label>2</label>
    </ligand>
</feature>
<dbReference type="Gene3D" id="3.30.470.20">
    <property type="entry name" value="ATP-grasp fold, B domain"/>
    <property type="match status" value="1"/>
</dbReference>
<evidence type="ECO:0000256" key="25">
    <source>
        <dbReference type="PIRSR" id="PIRSR039102-3"/>
    </source>
</evidence>
<evidence type="ECO:0000256" key="23">
    <source>
        <dbReference type="PIRSR" id="PIRSR039102-1"/>
    </source>
</evidence>
<evidence type="ECO:0000256" key="2">
    <source>
        <dbReference type="ARBA" id="ARBA00003921"/>
    </source>
</evidence>
<organism evidence="28 29">
    <name type="scientific">Candidatus Merdivicinus excrementipullorum</name>
    <dbReference type="NCBI Taxonomy" id="2840867"/>
    <lineage>
        <taxon>Bacteria</taxon>
        <taxon>Bacillati</taxon>
        <taxon>Bacillota</taxon>
        <taxon>Clostridia</taxon>
        <taxon>Eubacteriales</taxon>
        <taxon>Oscillospiraceae</taxon>
        <taxon>Oscillospiraceae incertae sedis</taxon>
        <taxon>Candidatus Merdivicinus</taxon>
    </lineage>
</organism>
<dbReference type="GO" id="GO:0005524">
    <property type="term" value="F:ATP binding"/>
    <property type="evidence" value="ECO:0007669"/>
    <property type="project" value="UniProtKB-UniRule"/>
</dbReference>
<feature type="binding site" evidence="25">
    <location>
        <position position="316"/>
    </location>
    <ligand>
        <name>Mg(2+)</name>
        <dbReference type="ChEBI" id="CHEBI:18420"/>
        <label>1</label>
    </ligand>
</feature>
<dbReference type="Gene3D" id="3.40.50.20">
    <property type="match status" value="1"/>
</dbReference>
<dbReference type="Pfam" id="PF07478">
    <property type="entry name" value="Dala_Dala_lig_C"/>
    <property type="match status" value="1"/>
</dbReference>
<dbReference type="InterPro" id="IPR011127">
    <property type="entry name" value="Dala_Dala_lig_N"/>
</dbReference>
<dbReference type="Proteomes" id="UP000824002">
    <property type="component" value="Unassembled WGS sequence"/>
</dbReference>
<dbReference type="PROSITE" id="PS50975">
    <property type="entry name" value="ATP_GRASP"/>
    <property type="match status" value="1"/>
</dbReference>
<evidence type="ECO:0000256" key="12">
    <source>
        <dbReference type="ARBA" id="ARBA00022842"/>
    </source>
</evidence>
<feature type="active site" evidence="23">
    <location>
        <position position="192"/>
    </location>
</feature>
<feature type="binding site" evidence="25">
    <location>
        <position position="302"/>
    </location>
    <ligand>
        <name>Mg(2+)</name>
        <dbReference type="ChEBI" id="CHEBI:18420"/>
        <label>1</label>
    </ligand>
</feature>
<feature type="binding site" evidence="24">
    <location>
        <begin position="315"/>
        <end position="316"/>
    </location>
    <ligand>
        <name>ATP</name>
        <dbReference type="ChEBI" id="CHEBI:30616"/>
    </ligand>
</feature>
<evidence type="ECO:0000256" key="10">
    <source>
        <dbReference type="ARBA" id="ARBA00022741"/>
    </source>
</evidence>
<gene>
    <name evidence="22" type="primary">ddl</name>
    <name evidence="28" type="ORF">IAB51_08075</name>
</gene>
<dbReference type="FunFam" id="3.30.1490.20:FF:000007">
    <property type="entry name" value="D-alanine--D-alanine ligase"/>
    <property type="match status" value="1"/>
</dbReference>
<dbReference type="Pfam" id="PF01820">
    <property type="entry name" value="Dala_Dala_lig_N"/>
    <property type="match status" value="1"/>
</dbReference>
<sequence>MAKQRIAVIFGGASSEHEVSCVSAGSVISNIPKDEYEVVCIGITKKGKWLFYPGEWDRIATGEWEKDPDCCACMLSMDNAKRGIYKILDDQTVSFLSIDCFFPVLHGKNGEDGTIQGLFDLSMAPYVGCDTCSSAICMDKAYAHIILESAGIRMAPYILCRRSDKFRPEQVAQKVVDSFGFPVFVKPANAGSSVGVSKAKDENELEQAIKLAFVHDDKVLVEKAIRGVEVECAVLGNGDPQASVLGEITPANEFYDYEAKYENAASELHIPARISQELSYQVRGIAVEAFQAMGCTGLARVDFFVDPLTEDIWLNELNTMPGFTSISMYPKLWEATGLTYGALLDKLIKLAMERAEIDG</sequence>
<evidence type="ECO:0000256" key="6">
    <source>
        <dbReference type="ARBA" id="ARBA00012216"/>
    </source>
</evidence>
<dbReference type="EC" id="6.3.2.4" evidence="6 22"/>
<keyword evidence="9 25" id="KW-0479">Metal-binding</keyword>
<evidence type="ECO:0000313" key="29">
    <source>
        <dbReference type="Proteomes" id="UP000824002"/>
    </source>
</evidence>
<comment type="function">
    <text evidence="2 22">Cell wall formation.</text>
</comment>
<proteinExistence type="inferred from homology"/>
<comment type="pathway">
    <text evidence="18">Glycan biosynthesis.</text>
</comment>
<dbReference type="InterPro" id="IPR016185">
    <property type="entry name" value="PreATP-grasp_dom_sf"/>
</dbReference>
<dbReference type="InterPro" id="IPR000291">
    <property type="entry name" value="D-Ala_lig_Van_CS"/>
</dbReference>
<evidence type="ECO:0000256" key="15">
    <source>
        <dbReference type="ARBA" id="ARBA00023211"/>
    </source>
</evidence>
<evidence type="ECO:0000313" key="28">
    <source>
        <dbReference type="EMBL" id="HIS76751.1"/>
    </source>
</evidence>
<comment type="catalytic activity">
    <reaction evidence="17 22">
        <text>2 D-alanine + ATP = D-alanyl-D-alanine + ADP + phosphate + H(+)</text>
        <dbReference type="Rhea" id="RHEA:11224"/>
        <dbReference type="ChEBI" id="CHEBI:15378"/>
        <dbReference type="ChEBI" id="CHEBI:30616"/>
        <dbReference type="ChEBI" id="CHEBI:43474"/>
        <dbReference type="ChEBI" id="CHEBI:57416"/>
        <dbReference type="ChEBI" id="CHEBI:57822"/>
        <dbReference type="ChEBI" id="CHEBI:456216"/>
        <dbReference type="EC" id="6.3.2.4"/>
    </reaction>
</comment>
<evidence type="ECO:0000256" key="3">
    <source>
        <dbReference type="ARBA" id="ARBA00004496"/>
    </source>
</evidence>
<evidence type="ECO:0000256" key="16">
    <source>
        <dbReference type="ARBA" id="ARBA00023316"/>
    </source>
</evidence>
<dbReference type="GO" id="GO:0008716">
    <property type="term" value="F:D-alanine-D-alanine ligase activity"/>
    <property type="evidence" value="ECO:0007669"/>
    <property type="project" value="UniProtKB-UniRule"/>
</dbReference>
<reference evidence="28" key="2">
    <citation type="journal article" date="2021" name="PeerJ">
        <title>Extensive microbial diversity within the chicken gut microbiome revealed by metagenomics and culture.</title>
        <authorList>
            <person name="Gilroy R."/>
            <person name="Ravi A."/>
            <person name="Getino M."/>
            <person name="Pursley I."/>
            <person name="Horton D.L."/>
            <person name="Alikhan N.F."/>
            <person name="Baker D."/>
            <person name="Gharbi K."/>
            <person name="Hall N."/>
            <person name="Watson M."/>
            <person name="Adriaenssens E.M."/>
            <person name="Foster-Nyarko E."/>
            <person name="Jarju S."/>
            <person name="Secka A."/>
            <person name="Antonio M."/>
            <person name="Oren A."/>
            <person name="Chaudhuri R.R."/>
            <person name="La Ragione R."/>
            <person name="Hildebrand F."/>
            <person name="Pallen M.J."/>
        </authorList>
    </citation>
    <scope>NUCLEOTIDE SEQUENCE</scope>
    <source>
        <strain evidence="28">CHK199-13235</strain>
    </source>
</reference>
<dbReference type="GO" id="GO:0009252">
    <property type="term" value="P:peptidoglycan biosynthetic process"/>
    <property type="evidence" value="ECO:0007669"/>
    <property type="project" value="UniProtKB-UniRule"/>
</dbReference>
<keyword evidence="10 24" id="KW-0547">Nucleotide-binding</keyword>
<evidence type="ECO:0000256" key="17">
    <source>
        <dbReference type="ARBA" id="ARBA00047614"/>
    </source>
</evidence>
<dbReference type="EMBL" id="DVJP01000052">
    <property type="protein sequence ID" value="HIS76751.1"/>
    <property type="molecule type" value="Genomic_DNA"/>
</dbReference>
<keyword evidence="8 22" id="KW-0436">Ligase</keyword>
<feature type="active site" evidence="23">
    <location>
        <position position="16"/>
    </location>
</feature>
<keyword evidence="11 26" id="KW-0067">ATP-binding</keyword>
<dbReference type="GO" id="GO:0005829">
    <property type="term" value="C:cytosol"/>
    <property type="evidence" value="ECO:0007669"/>
    <property type="project" value="TreeGrafter"/>
</dbReference>
<dbReference type="AlphaFoldDB" id="A0A9D1FMW7"/>
<feature type="active site" evidence="23">
    <location>
        <position position="327"/>
    </location>
</feature>
<dbReference type="InterPro" id="IPR005905">
    <property type="entry name" value="D_ala_D_ala"/>
</dbReference>
<dbReference type="PIRSF" id="PIRSF039102">
    <property type="entry name" value="Ddl/VanB"/>
    <property type="match status" value="1"/>
</dbReference>
<keyword evidence="16 22" id="KW-0961">Cell wall biogenesis/degradation</keyword>
<dbReference type="GO" id="GO:0008360">
    <property type="term" value="P:regulation of cell shape"/>
    <property type="evidence" value="ECO:0007669"/>
    <property type="project" value="UniProtKB-KW"/>
</dbReference>
<protein>
    <recommendedName>
        <fullName evidence="19 22">D-alanine--D-alanine ligase</fullName>
        <ecNumber evidence="6 22">6.3.2.4</ecNumber>
    </recommendedName>
    <alternativeName>
        <fullName evidence="21 22">D-Ala-D-Ala ligase</fullName>
    </alternativeName>
    <alternativeName>
        <fullName evidence="20 22">D-alanylalanine synthetase</fullName>
    </alternativeName>
</protein>
<comment type="cofactor">
    <cofactor evidence="1">
        <name>Mn(2+)</name>
        <dbReference type="ChEBI" id="CHEBI:29035"/>
    </cofactor>
</comment>
<dbReference type="PANTHER" id="PTHR23132:SF25">
    <property type="entry name" value="D-ALANINE--D-ALANINE LIGASE A"/>
    <property type="match status" value="1"/>
</dbReference>
<feature type="binding site" evidence="24">
    <location>
        <position position="140"/>
    </location>
    <ligand>
        <name>ATP</name>
        <dbReference type="ChEBI" id="CHEBI:30616"/>
    </ligand>
</feature>
<dbReference type="NCBIfam" id="NF002378">
    <property type="entry name" value="PRK01372.1"/>
    <property type="match status" value="1"/>
</dbReference>
<evidence type="ECO:0000256" key="7">
    <source>
        <dbReference type="ARBA" id="ARBA00022490"/>
    </source>
</evidence>
<evidence type="ECO:0000256" key="9">
    <source>
        <dbReference type="ARBA" id="ARBA00022723"/>
    </source>
</evidence>
<evidence type="ECO:0000256" key="14">
    <source>
        <dbReference type="ARBA" id="ARBA00022984"/>
    </source>
</evidence>
<dbReference type="Gene3D" id="3.30.1490.20">
    <property type="entry name" value="ATP-grasp fold, A domain"/>
    <property type="match status" value="1"/>
</dbReference>
<accession>A0A9D1FMW7</accession>
<evidence type="ECO:0000256" key="19">
    <source>
        <dbReference type="ARBA" id="ARBA00068427"/>
    </source>
</evidence>
<dbReference type="NCBIfam" id="NF002528">
    <property type="entry name" value="PRK01966.1-4"/>
    <property type="match status" value="1"/>
</dbReference>
<evidence type="ECO:0000256" key="13">
    <source>
        <dbReference type="ARBA" id="ARBA00022960"/>
    </source>
</evidence>
<comment type="pathway">
    <text evidence="4 22">Cell wall biogenesis; peptidoglycan biosynthesis.</text>
</comment>
<dbReference type="FunFam" id="3.30.470.20:FF:000008">
    <property type="entry name" value="D-alanine--D-alanine ligase"/>
    <property type="match status" value="1"/>
</dbReference>
<comment type="similarity">
    <text evidence="5 22">Belongs to the D-alanine--D-alanine ligase family.</text>
</comment>
<feature type="binding site" evidence="24">
    <location>
        <begin position="192"/>
        <end position="193"/>
    </location>
    <ligand>
        <name>ATP</name>
        <dbReference type="ChEBI" id="CHEBI:30616"/>
    </ligand>
</feature>
<feature type="domain" description="ATP-grasp" evidence="27">
    <location>
        <begin position="144"/>
        <end position="349"/>
    </location>
</feature>
<evidence type="ECO:0000256" key="24">
    <source>
        <dbReference type="PIRSR" id="PIRSR039102-2"/>
    </source>
</evidence>
<feature type="binding site" evidence="25">
    <location>
        <position position="318"/>
    </location>
    <ligand>
        <name>Mg(2+)</name>
        <dbReference type="ChEBI" id="CHEBI:18420"/>
        <label>2</label>
    </ligand>
</feature>
<dbReference type="NCBIfam" id="TIGR01205">
    <property type="entry name" value="D_ala_D_alaTIGR"/>
    <property type="match status" value="1"/>
</dbReference>
<dbReference type="SUPFAM" id="SSF52440">
    <property type="entry name" value="PreATP-grasp domain"/>
    <property type="match status" value="1"/>
</dbReference>
<comment type="cofactor">
    <cofactor evidence="25">
        <name>Mg(2+)</name>
        <dbReference type="ChEBI" id="CHEBI:18420"/>
    </cofactor>
    <cofactor evidence="25">
        <name>Mn(2+)</name>
        <dbReference type="ChEBI" id="CHEBI:29035"/>
    </cofactor>
    <text evidence="25">Binds 2 magnesium or manganese ions per subunit.</text>
</comment>
<dbReference type="PROSITE" id="PS00844">
    <property type="entry name" value="DALA_DALA_LIGASE_2"/>
    <property type="match status" value="1"/>
</dbReference>
<dbReference type="PANTHER" id="PTHR23132">
    <property type="entry name" value="D-ALANINE--D-ALANINE LIGASE"/>
    <property type="match status" value="1"/>
</dbReference>
<dbReference type="HAMAP" id="MF_00047">
    <property type="entry name" value="Dala_Dala_lig"/>
    <property type="match status" value="1"/>
</dbReference>
<reference evidence="28" key="1">
    <citation type="submission" date="2020-10" db="EMBL/GenBank/DDBJ databases">
        <authorList>
            <person name="Gilroy R."/>
        </authorList>
    </citation>
    <scope>NUCLEOTIDE SEQUENCE</scope>
    <source>
        <strain evidence="28">CHK199-13235</strain>
    </source>
</reference>
<evidence type="ECO:0000256" key="21">
    <source>
        <dbReference type="ARBA" id="ARBA00077154"/>
    </source>
</evidence>
<dbReference type="InterPro" id="IPR011095">
    <property type="entry name" value="Dala_Dala_lig_C"/>
</dbReference>
<evidence type="ECO:0000256" key="11">
    <source>
        <dbReference type="ARBA" id="ARBA00022840"/>
    </source>
</evidence>
<feature type="binding site" evidence="24">
    <location>
        <begin position="184"/>
        <end position="186"/>
    </location>
    <ligand>
        <name>ATP</name>
        <dbReference type="ChEBI" id="CHEBI:30616"/>
    </ligand>
</feature>
<dbReference type="SUPFAM" id="SSF56059">
    <property type="entry name" value="Glutathione synthetase ATP-binding domain-like"/>
    <property type="match status" value="1"/>
</dbReference>
<keyword evidence="13 22" id="KW-0133">Cell shape</keyword>
<evidence type="ECO:0000256" key="22">
    <source>
        <dbReference type="HAMAP-Rule" id="MF_00047"/>
    </source>
</evidence>
<evidence type="ECO:0000256" key="26">
    <source>
        <dbReference type="PROSITE-ProRule" id="PRU00409"/>
    </source>
</evidence>
<name>A0A9D1FMW7_9FIRM</name>
<keyword evidence="7 22" id="KW-0963">Cytoplasm</keyword>
<keyword evidence="14 22" id="KW-0573">Peptidoglycan synthesis</keyword>
<keyword evidence="15 25" id="KW-0464">Manganese</keyword>
<dbReference type="InterPro" id="IPR011761">
    <property type="entry name" value="ATP-grasp"/>
</dbReference>
<evidence type="ECO:0000256" key="5">
    <source>
        <dbReference type="ARBA" id="ARBA00010871"/>
    </source>
</evidence>
<dbReference type="GO" id="GO:0046872">
    <property type="term" value="F:metal ion binding"/>
    <property type="evidence" value="ECO:0007669"/>
    <property type="project" value="UniProtKB-KW"/>
</dbReference>
<keyword evidence="12 25" id="KW-0460">Magnesium</keyword>
<comment type="caution">
    <text evidence="28">The sequence shown here is derived from an EMBL/GenBank/DDBJ whole genome shotgun (WGS) entry which is preliminary data.</text>
</comment>
<evidence type="ECO:0000259" key="27">
    <source>
        <dbReference type="PROSITE" id="PS50975"/>
    </source>
</evidence>